<evidence type="ECO:0000259" key="8">
    <source>
        <dbReference type="Pfam" id="PF01794"/>
    </source>
</evidence>
<comment type="similarity">
    <text evidence="7">Belongs to the MsrQ family.</text>
</comment>
<evidence type="ECO:0000313" key="9">
    <source>
        <dbReference type="EMBL" id="SIT89420.1"/>
    </source>
</evidence>
<comment type="function">
    <text evidence="7">Part of the MsrPQ system that repairs oxidized periplasmic proteins containing methionine sulfoxide residues (Met-O), using respiratory chain electrons. Thus protects these proteins from oxidative-stress damage caused by reactive species of oxygen and chlorine generated by the host defense mechanisms. MsrPQ is essential for the maintenance of envelope integrity under bleach stress, rescuing a wide series of structurally unrelated periplasmic proteins from methionine oxidation. MsrQ provides electrons for reduction to the reductase catalytic subunit MsrP, using the quinone pool of the respiratory chain.</text>
</comment>
<dbReference type="EMBL" id="FTPR01000002">
    <property type="protein sequence ID" value="SIT89420.1"/>
    <property type="molecule type" value="Genomic_DNA"/>
</dbReference>
<dbReference type="Pfam" id="PF01794">
    <property type="entry name" value="Ferric_reduct"/>
    <property type="match status" value="1"/>
</dbReference>
<dbReference type="InterPro" id="IPR013130">
    <property type="entry name" value="Fe3_Rdtase_TM_dom"/>
</dbReference>
<keyword evidence="7" id="KW-0285">Flavoprotein</keyword>
<dbReference type="PROSITE" id="PS51257">
    <property type="entry name" value="PROKAR_LIPOPROTEIN"/>
    <property type="match status" value="1"/>
</dbReference>
<keyword evidence="7" id="KW-0479">Metal-binding</keyword>
<feature type="transmembrane region" description="Helical" evidence="7">
    <location>
        <begin position="57"/>
        <end position="76"/>
    </location>
</feature>
<keyword evidence="3 7" id="KW-0812">Transmembrane</keyword>
<evidence type="ECO:0000256" key="2">
    <source>
        <dbReference type="ARBA" id="ARBA00022448"/>
    </source>
</evidence>
<dbReference type="NCBIfam" id="NF003833">
    <property type="entry name" value="PRK05419.1-5"/>
    <property type="match status" value="1"/>
</dbReference>
<dbReference type="GO" id="GO:0005886">
    <property type="term" value="C:plasma membrane"/>
    <property type="evidence" value="ECO:0007669"/>
    <property type="project" value="UniProtKB-SubCell"/>
</dbReference>
<dbReference type="STRING" id="287098.SAMN05421665_2952"/>
<keyword evidence="2 7" id="KW-0813">Transport</keyword>
<dbReference type="HAMAP" id="MF_01207">
    <property type="entry name" value="MsrQ"/>
    <property type="match status" value="1"/>
</dbReference>
<evidence type="ECO:0000256" key="1">
    <source>
        <dbReference type="ARBA" id="ARBA00004141"/>
    </source>
</evidence>
<evidence type="ECO:0000256" key="6">
    <source>
        <dbReference type="ARBA" id="ARBA00023136"/>
    </source>
</evidence>
<feature type="transmembrane region" description="Helical" evidence="7">
    <location>
        <begin position="185"/>
        <end position="202"/>
    </location>
</feature>
<keyword evidence="7" id="KW-1003">Cell membrane</keyword>
<dbReference type="PANTHER" id="PTHR36964">
    <property type="entry name" value="PROTEIN-METHIONINE-SULFOXIDE REDUCTASE HEME-BINDING SUBUNIT MSRQ"/>
    <property type="match status" value="1"/>
</dbReference>
<reference evidence="10" key="1">
    <citation type="submission" date="2017-01" db="EMBL/GenBank/DDBJ databases">
        <authorList>
            <person name="Varghese N."/>
            <person name="Submissions S."/>
        </authorList>
    </citation>
    <scope>NUCLEOTIDE SEQUENCE [LARGE SCALE GENOMIC DNA]</scope>
    <source>
        <strain evidence="10">DSM 29591</strain>
    </source>
</reference>
<dbReference type="GO" id="GO:0046872">
    <property type="term" value="F:metal ion binding"/>
    <property type="evidence" value="ECO:0007669"/>
    <property type="project" value="UniProtKB-KW"/>
</dbReference>
<keyword evidence="6 7" id="KW-0472">Membrane</keyword>
<gene>
    <name evidence="7" type="primary">msrQ</name>
    <name evidence="9" type="ORF">SAMN05421665_2952</name>
</gene>
<evidence type="ECO:0000256" key="4">
    <source>
        <dbReference type="ARBA" id="ARBA00022989"/>
    </source>
</evidence>
<comment type="subunit">
    <text evidence="7">Heterodimer of a catalytic subunit (MsrP) and a heme-binding subunit (MsrQ).</text>
</comment>
<protein>
    <recommendedName>
        <fullName evidence="7">Protein-methionine-sulfoxide reductase heme-binding subunit MsrQ</fullName>
    </recommendedName>
    <alternativeName>
        <fullName evidence="7">Flavocytochrome MsrQ</fullName>
    </alternativeName>
</protein>
<comment type="subcellular location">
    <subcellularLocation>
        <location evidence="7">Cell membrane</location>
        <topology evidence="7">Multi-pass membrane protein</topology>
    </subcellularLocation>
    <subcellularLocation>
        <location evidence="1">Membrane</location>
        <topology evidence="1">Multi-pass membrane protein</topology>
    </subcellularLocation>
</comment>
<feature type="transmembrane region" description="Helical" evidence="7">
    <location>
        <begin position="162"/>
        <end position="179"/>
    </location>
</feature>
<keyword evidence="4 7" id="KW-1133">Transmembrane helix</keyword>
<proteinExistence type="inferred from homology"/>
<organism evidence="9 10">
    <name type="scientific">Yoonia rosea</name>
    <dbReference type="NCBI Taxonomy" id="287098"/>
    <lineage>
        <taxon>Bacteria</taxon>
        <taxon>Pseudomonadati</taxon>
        <taxon>Pseudomonadota</taxon>
        <taxon>Alphaproteobacteria</taxon>
        <taxon>Rhodobacterales</taxon>
        <taxon>Paracoccaceae</taxon>
        <taxon>Yoonia</taxon>
    </lineage>
</organism>
<sequence>MWISKVTIAQPINGVLRRFPAGTIYIVSALYACWEFWRALNQLGPYLVEPINVLERAYGEIALILMVAGLTVTPLRKWTGLNLLKFRRAIGVSAFFFVLAHFLVFAILDVQSLGRVWEEIVKRPYVTVGMASFVMLIPLAMTSNNLSLRKMGAASWRKLHKLTYPAAVLGALHYLWLAKGFQIEPLIYLIVVLALVGARYVSLERKQQPISG</sequence>
<keyword evidence="7" id="KW-0349">Heme</keyword>
<feature type="domain" description="Ferric oxidoreductase" evidence="8">
    <location>
        <begin position="60"/>
        <end position="170"/>
    </location>
</feature>
<name>A0A1R3XDT2_9RHOB</name>
<evidence type="ECO:0000313" key="10">
    <source>
        <dbReference type="Proteomes" id="UP000186997"/>
    </source>
</evidence>
<dbReference type="AlphaFoldDB" id="A0A1R3XDT2"/>
<keyword evidence="7" id="KW-0249">Electron transport</keyword>
<comment type="cofactor">
    <cofactor evidence="7">
        <name>FMN</name>
        <dbReference type="ChEBI" id="CHEBI:58210"/>
    </cofactor>
    <text evidence="7">Binds 1 FMN per subunit.</text>
</comment>
<dbReference type="Proteomes" id="UP000186997">
    <property type="component" value="Unassembled WGS sequence"/>
</dbReference>
<dbReference type="GO" id="GO:0010181">
    <property type="term" value="F:FMN binding"/>
    <property type="evidence" value="ECO:0007669"/>
    <property type="project" value="UniProtKB-UniRule"/>
</dbReference>
<feature type="transmembrane region" description="Helical" evidence="7">
    <location>
        <begin position="21"/>
        <end position="37"/>
    </location>
</feature>
<comment type="cofactor">
    <cofactor evidence="7">
        <name>heme b</name>
        <dbReference type="ChEBI" id="CHEBI:60344"/>
    </cofactor>
    <text evidence="7">Binds 1 heme b (iron(II)-protoporphyrin IX) group per subunit.</text>
</comment>
<accession>A0A1R3XDT2</accession>
<evidence type="ECO:0000256" key="5">
    <source>
        <dbReference type="ARBA" id="ARBA00023004"/>
    </source>
</evidence>
<keyword evidence="7" id="KW-0288">FMN</keyword>
<evidence type="ECO:0000256" key="3">
    <source>
        <dbReference type="ARBA" id="ARBA00022692"/>
    </source>
</evidence>
<dbReference type="GO" id="GO:0020037">
    <property type="term" value="F:heme binding"/>
    <property type="evidence" value="ECO:0007669"/>
    <property type="project" value="UniProtKB-UniRule"/>
</dbReference>
<feature type="transmembrane region" description="Helical" evidence="7">
    <location>
        <begin position="120"/>
        <end position="141"/>
    </location>
</feature>
<dbReference type="GO" id="GO:0009055">
    <property type="term" value="F:electron transfer activity"/>
    <property type="evidence" value="ECO:0007669"/>
    <property type="project" value="UniProtKB-UniRule"/>
</dbReference>
<keyword evidence="10" id="KW-1185">Reference proteome</keyword>
<dbReference type="PANTHER" id="PTHR36964:SF1">
    <property type="entry name" value="PROTEIN-METHIONINE-SULFOXIDE REDUCTASE HEME-BINDING SUBUNIT MSRQ"/>
    <property type="match status" value="1"/>
</dbReference>
<dbReference type="GO" id="GO:0030091">
    <property type="term" value="P:protein repair"/>
    <property type="evidence" value="ECO:0007669"/>
    <property type="project" value="UniProtKB-UniRule"/>
</dbReference>
<evidence type="ECO:0000256" key="7">
    <source>
        <dbReference type="HAMAP-Rule" id="MF_01207"/>
    </source>
</evidence>
<keyword evidence="5 7" id="KW-0408">Iron</keyword>
<dbReference type="GO" id="GO:0016679">
    <property type="term" value="F:oxidoreductase activity, acting on diphenols and related substances as donors"/>
    <property type="evidence" value="ECO:0007669"/>
    <property type="project" value="TreeGrafter"/>
</dbReference>
<feature type="transmembrane region" description="Helical" evidence="7">
    <location>
        <begin position="88"/>
        <end position="108"/>
    </location>
</feature>
<dbReference type="InterPro" id="IPR022837">
    <property type="entry name" value="MsrQ-like"/>
</dbReference>